<protein>
    <submittedName>
        <fullName evidence="1">Uncharacterized protein</fullName>
    </submittedName>
</protein>
<organism evidence="1 2">
    <name type="scientific">Candidatus Taylorbacteria bacterium RIFCSPHIGHO2_02_FULL_45_35</name>
    <dbReference type="NCBI Taxonomy" id="1802311"/>
    <lineage>
        <taxon>Bacteria</taxon>
        <taxon>Candidatus Tayloriibacteriota</taxon>
    </lineage>
</organism>
<accession>A0A1G2MPV5</accession>
<dbReference type="Proteomes" id="UP000177943">
    <property type="component" value="Unassembled WGS sequence"/>
</dbReference>
<dbReference type="AlphaFoldDB" id="A0A1G2MPV5"/>
<proteinExistence type="predicted"/>
<name>A0A1G2MPV5_9BACT</name>
<comment type="caution">
    <text evidence="1">The sequence shown here is derived from an EMBL/GenBank/DDBJ whole genome shotgun (WGS) entry which is preliminary data.</text>
</comment>
<sequence length="266" mass="31274">MAIKRPDSWEPWEFENHKMRKSIPTDLAPEHVVDPNDDKYRAFLLTLAMIFNDFKGLVILNDTIKGVYRTPPTNTEVSGHMGEKEGIAVQMLKILFATLHEAFEFLEKSKEICESDKFKLLLQDTSNQNQLVWEMLIKIANNEEIGDHRFAEYLELRDFLVKARNNVGFHYQTHKQFIEGYRRFFISGISNVPPQARQFAYWSISSEFTNSRYYYADAALQGYYVNLFGDEKLARERTEKVFELLNLIVYAIHDILRKYHSSLPNR</sequence>
<dbReference type="EMBL" id="MHRP01000041">
    <property type="protein sequence ID" value="OHA25927.1"/>
    <property type="molecule type" value="Genomic_DNA"/>
</dbReference>
<evidence type="ECO:0000313" key="1">
    <source>
        <dbReference type="EMBL" id="OHA25927.1"/>
    </source>
</evidence>
<gene>
    <name evidence="1" type="ORF">A3D56_02480</name>
</gene>
<evidence type="ECO:0000313" key="2">
    <source>
        <dbReference type="Proteomes" id="UP000177943"/>
    </source>
</evidence>
<reference evidence="1 2" key="1">
    <citation type="journal article" date="2016" name="Nat. Commun.">
        <title>Thousands of microbial genomes shed light on interconnected biogeochemical processes in an aquifer system.</title>
        <authorList>
            <person name="Anantharaman K."/>
            <person name="Brown C.T."/>
            <person name="Hug L.A."/>
            <person name="Sharon I."/>
            <person name="Castelle C.J."/>
            <person name="Probst A.J."/>
            <person name="Thomas B.C."/>
            <person name="Singh A."/>
            <person name="Wilkins M.J."/>
            <person name="Karaoz U."/>
            <person name="Brodie E.L."/>
            <person name="Williams K.H."/>
            <person name="Hubbard S.S."/>
            <person name="Banfield J.F."/>
        </authorList>
    </citation>
    <scope>NUCLEOTIDE SEQUENCE [LARGE SCALE GENOMIC DNA]</scope>
</reference>